<organism evidence="1 2">
    <name type="scientific">Mollisia scopiformis</name>
    <name type="common">Conifer needle endophyte fungus</name>
    <name type="synonym">Phialocephala scopiformis</name>
    <dbReference type="NCBI Taxonomy" id="149040"/>
    <lineage>
        <taxon>Eukaryota</taxon>
        <taxon>Fungi</taxon>
        <taxon>Dikarya</taxon>
        <taxon>Ascomycota</taxon>
        <taxon>Pezizomycotina</taxon>
        <taxon>Leotiomycetes</taxon>
        <taxon>Helotiales</taxon>
        <taxon>Mollisiaceae</taxon>
        <taxon>Mollisia</taxon>
    </lineage>
</organism>
<dbReference type="RefSeq" id="XP_018061341.1">
    <property type="nucleotide sequence ID" value="XM_018216462.1"/>
</dbReference>
<dbReference type="InParanoid" id="A0A132B3M1"/>
<evidence type="ECO:0000313" key="2">
    <source>
        <dbReference type="Proteomes" id="UP000070700"/>
    </source>
</evidence>
<sequence>MTSRKKIIAITKAAKRLSCSVVIKTGAPPGIMLAEGKELDAGDWLEVVRKLRYKDYRLVKREEIPGRRLDVEPGNLVETTSLKELRDFLSRDEDLYKWWGLQMKHS</sequence>
<evidence type="ECO:0000313" key="1">
    <source>
        <dbReference type="EMBL" id="KUJ06986.1"/>
    </source>
</evidence>
<protein>
    <submittedName>
        <fullName evidence="1">Uncharacterized protein</fullName>
    </submittedName>
</protein>
<dbReference type="AlphaFoldDB" id="A0A132B3M1"/>
<reference evidence="1 2" key="1">
    <citation type="submission" date="2015-10" db="EMBL/GenBank/DDBJ databases">
        <title>Full genome of DAOMC 229536 Phialocephala scopiformis, a fungal endophyte of spruce producing the potent anti-insectan compound rugulosin.</title>
        <authorList>
            <consortium name="DOE Joint Genome Institute"/>
            <person name="Walker A.K."/>
            <person name="Frasz S.L."/>
            <person name="Seifert K.A."/>
            <person name="Miller J.D."/>
            <person name="Mondo S.J."/>
            <person name="Labutti K."/>
            <person name="Lipzen A."/>
            <person name="Dockter R."/>
            <person name="Kennedy M."/>
            <person name="Grigoriev I.V."/>
            <person name="Spatafora J.W."/>
        </authorList>
    </citation>
    <scope>NUCLEOTIDE SEQUENCE [LARGE SCALE GENOMIC DNA]</scope>
    <source>
        <strain evidence="1 2">CBS 120377</strain>
    </source>
</reference>
<dbReference type="GeneID" id="28826188"/>
<dbReference type="Proteomes" id="UP000070700">
    <property type="component" value="Unassembled WGS sequence"/>
</dbReference>
<accession>A0A132B3M1</accession>
<gene>
    <name evidence="1" type="ORF">LY89DRAFT_692066</name>
</gene>
<name>A0A132B3M1_MOLSC</name>
<proteinExistence type="predicted"/>
<dbReference type="OrthoDB" id="432412at2759"/>
<dbReference type="KEGG" id="psco:LY89DRAFT_692066"/>
<dbReference type="EMBL" id="KQ947442">
    <property type="protein sequence ID" value="KUJ06986.1"/>
    <property type="molecule type" value="Genomic_DNA"/>
</dbReference>
<keyword evidence="2" id="KW-1185">Reference proteome</keyword>